<proteinExistence type="predicted"/>
<feature type="transmembrane region" description="Helical" evidence="2">
    <location>
        <begin position="20"/>
        <end position="40"/>
    </location>
</feature>
<sequence length="130" mass="14482">MPIYIYRGGSPNPQPQNPFLRLLVSVGILAAIIGLGVLLLPVIGVIALVILGIIAFLVIGGVIYRWIYGNPLDALYQRQGGMRVNPDSRPDTEPVREASEKRTRVRSRFRSRSQDIEDAVIVEERKKDSD</sequence>
<dbReference type="RefSeq" id="WP_205049273.1">
    <property type="nucleotide sequence ID" value="NZ_JACJKX010000001.1"/>
</dbReference>
<name>A0ABS2GRT5_9BURK</name>
<comment type="caution">
    <text evidence="3">The sequence shown here is derived from an EMBL/GenBank/DDBJ whole genome shotgun (WGS) entry which is preliminary data.</text>
</comment>
<keyword evidence="4" id="KW-1185">Reference proteome</keyword>
<feature type="compositionally biased region" description="Basic and acidic residues" evidence="1">
    <location>
        <begin position="86"/>
        <end position="102"/>
    </location>
</feature>
<accession>A0ABS2GRT5</accession>
<keyword evidence="2" id="KW-0472">Membrane</keyword>
<reference evidence="3 4" key="1">
    <citation type="journal article" date="2021" name="Sci. Rep.">
        <title>The distribution of antibiotic resistance genes in chicken gut microbiota commensals.</title>
        <authorList>
            <person name="Juricova H."/>
            <person name="Matiasovicova J."/>
            <person name="Kubasova T."/>
            <person name="Cejkova D."/>
            <person name="Rychlik I."/>
        </authorList>
    </citation>
    <scope>NUCLEOTIDE SEQUENCE [LARGE SCALE GENOMIC DNA]</scope>
    <source>
        <strain evidence="3 4">An562</strain>
    </source>
</reference>
<keyword evidence="2" id="KW-0812">Transmembrane</keyword>
<evidence type="ECO:0000256" key="1">
    <source>
        <dbReference type="SAM" id="MobiDB-lite"/>
    </source>
</evidence>
<evidence type="ECO:0000313" key="3">
    <source>
        <dbReference type="EMBL" id="MBM6927669.1"/>
    </source>
</evidence>
<evidence type="ECO:0008006" key="5">
    <source>
        <dbReference type="Google" id="ProtNLM"/>
    </source>
</evidence>
<keyword evidence="2" id="KW-1133">Transmembrane helix</keyword>
<organism evidence="3 4">
    <name type="scientific">Parasutterella secunda</name>
    <dbReference type="NCBI Taxonomy" id="626947"/>
    <lineage>
        <taxon>Bacteria</taxon>
        <taxon>Pseudomonadati</taxon>
        <taxon>Pseudomonadota</taxon>
        <taxon>Betaproteobacteria</taxon>
        <taxon>Burkholderiales</taxon>
        <taxon>Sutterellaceae</taxon>
        <taxon>Parasutterella</taxon>
    </lineage>
</organism>
<dbReference type="EMBL" id="JACJKX010000001">
    <property type="protein sequence ID" value="MBM6927669.1"/>
    <property type="molecule type" value="Genomic_DNA"/>
</dbReference>
<evidence type="ECO:0000313" key="4">
    <source>
        <dbReference type="Proteomes" id="UP000777002"/>
    </source>
</evidence>
<dbReference type="Proteomes" id="UP000777002">
    <property type="component" value="Unassembled WGS sequence"/>
</dbReference>
<gene>
    <name evidence="3" type="ORF">H5985_00035</name>
</gene>
<feature type="transmembrane region" description="Helical" evidence="2">
    <location>
        <begin position="46"/>
        <end position="68"/>
    </location>
</feature>
<feature type="region of interest" description="Disordered" evidence="1">
    <location>
        <begin position="82"/>
        <end position="113"/>
    </location>
</feature>
<protein>
    <recommendedName>
        <fullName evidence="5">DUF2892 domain-containing protein</fullName>
    </recommendedName>
</protein>
<evidence type="ECO:0000256" key="2">
    <source>
        <dbReference type="SAM" id="Phobius"/>
    </source>
</evidence>